<dbReference type="InterPro" id="IPR004770">
    <property type="entry name" value="Na/H_antiport_NhaC"/>
</dbReference>
<gene>
    <name evidence="11" type="primary">mleN</name>
    <name evidence="11" type="ORF">EMLFYP7_00776</name>
</gene>
<evidence type="ECO:0000256" key="6">
    <source>
        <dbReference type="ARBA" id="ARBA00022989"/>
    </source>
</evidence>
<feature type="transmembrane region" description="Helical" evidence="9">
    <location>
        <begin position="325"/>
        <end position="345"/>
    </location>
</feature>
<dbReference type="PANTHER" id="PTHR33451:SF3">
    <property type="entry name" value="MALATE-2H(+)_NA(+)-LACTATE ANTIPORTER"/>
    <property type="match status" value="1"/>
</dbReference>
<evidence type="ECO:0000256" key="3">
    <source>
        <dbReference type="ARBA" id="ARBA00022449"/>
    </source>
</evidence>
<dbReference type="GO" id="GO:0005886">
    <property type="term" value="C:plasma membrane"/>
    <property type="evidence" value="ECO:0007669"/>
    <property type="project" value="UniProtKB-SubCell"/>
</dbReference>
<feature type="transmembrane region" description="Helical" evidence="9">
    <location>
        <begin position="365"/>
        <end position="384"/>
    </location>
</feature>
<evidence type="ECO:0000256" key="2">
    <source>
        <dbReference type="ARBA" id="ARBA00022448"/>
    </source>
</evidence>
<evidence type="ECO:0000256" key="9">
    <source>
        <dbReference type="SAM" id="Phobius"/>
    </source>
</evidence>
<feature type="transmembrane region" description="Helical" evidence="9">
    <location>
        <begin position="20"/>
        <end position="39"/>
    </location>
</feature>
<accession>A0A6N3A4L1</accession>
<keyword evidence="5 9" id="KW-0812">Transmembrane</keyword>
<feature type="domain" description="Na+/H+ antiporter NhaC-like C-terminal" evidence="10">
    <location>
        <begin position="168"/>
        <end position="468"/>
    </location>
</feature>
<evidence type="ECO:0000256" key="1">
    <source>
        <dbReference type="ARBA" id="ARBA00004651"/>
    </source>
</evidence>
<sequence length="486" mass="51546">MSVTSEPIQKPVMKQLGLPSSFLLLGASLVFIILGYTLLEIKLEALLCITAVFISFVAMWLGHTFQEIIDEIVHKFAQALPSLMIVMCVGGVIGVWMSSGTIPYLITIGLKIINPQYIVVITFLVTSIVATCTGTSWGAAGTIGVALMGVAHGLDANLAAVAGAVVGGAYFGDKISPLSGSSNFAAIVNNLDLYEHIKHLCKTTIPAWLISAAVYFVIGLNTGATSGSIDSAQQTVNQINQLYHTHWILAVPIFIVLAGALMKKPVIPVLLFATAISIAISYFTQGIGIIENLNIWVSGFSVNTLTAQPEAVPETIRNLLERGGVASMMPLILVILCAFSFAGPLSLTQALDTIINYFTRIVKSAAGLIFSTIAACVALIAATGNNNIACLLPSELFRKAFENNGLHRKNISRTVEDAATVIEPLIPWTAAGVFMAATLGVPTLDYALWAVQCYAGLIIAGFYAITGICIAKTDAHETNGELVNEK</sequence>
<evidence type="ECO:0000259" key="10">
    <source>
        <dbReference type="Pfam" id="PF03553"/>
    </source>
</evidence>
<keyword evidence="4" id="KW-1003">Cell membrane</keyword>
<reference evidence="11" key="1">
    <citation type="submission" date="2019-11" db="EMBL/GenBank/DDBJ databases">
        <authorList>
            <person name="Feng L."/>
        </authorList>
    </citation>
    <scope>NUCLEOTIDE SEQUENCE</scope>
    <source>
        <strain evidence="11">EMassiliensisLFYP7</strain>
    </source>
</reference>
<feature type="transmembrane region" description="Helical" evidence="9">
    <location>
        <begin position="117"/>
        <end position="139"/>
    </location>
</feature>
<feature type="transmembrane region" description="Helical" evidence="9">
    <location>
        <begin position="83"/>
        <end position="105"/>
    </location>
</feature>
<evidence type="ECO:0000313" key="11">
    <source>
        <dbReference type="EMBL" id="VYT85277.1"/>
    </source>
</evidence>
<dbReference type="EMBL" id="CACRTZ010000004">
    <property type="protein sequence ID" value="VYT85277.1"/>
    <property type="molecule type" value="Genomic_DNA"/>
</dbReference>
<keyword evidence="2" id="KW-0813">Transport</keyword>
<dbReference type="Pfam" id="PF03553">
    <property type="entry name" value="Na_H_antiporter"/>
    <property type="match status" value="1"/>
</dbReference>
<feature type="transmembrane region" description="Helical" evidence="9">
    <location>
        <begin position="244"/>
        <end position="262"/>
    </location>
</feature>
<protein>
    <submittedName>
        <fullName evidence="11">Malate-2H(+)/Na(+)-lactate antiporter</fullName>
    </submittedName>
</protein>
<feature type="transmembrane region" description="Helical" evidence="9">
    <location>
        <begin position="145"/>
        <end position="171"/>
    </location>
</feature>
<feature type="transmembrane region" description="Helical" evidence="9">
    <location>
        <begin position="446"/>
        <end position="465"/>
    </location>
</feature>
<evidence type="ECO:0000256" key="5">
    <source>
        <dbReference type="ARBA" id="ARBA00022692"/>
    </source>
</evidence>
<dbReference type="GO" id="GO:0015297">
    <property type="term" value="F:antiporter activity"/>
    <property type="evidence" value="ECO:0007669"/>
    <property type="project" value="UniProtKB-KW"/>
</dbReference>
<feature type="transmembrane region" description="Helical" evidence="9">
    <location>
        <begin position="205"/>
        <end position="224"/>
    </location>
</feature>
<comment type="subcellular location">
    <subcellularLocation>
        <location evidence="1">Cell membrane</location>
        <topology evidence="1">Multi-pass membrane protein</topology>
    </subcellularLocation>
</comment>
<keyword evidence="3" id="KW-0050">Antiport</keyword>
<proteinExistence type="inferred from homology"/>
<evidence type="ECO:0000256" key="4">
    <source>
        <dbReference type="ARBA" id="ARBA00022475"/>
    </source>
</evidence>
<comment type="similarity">
    <text evidence="8">Belongs to the NhaC Na(+)/H(+) (TC 2.A.35) antiporter family.</text>
</comment>
<dbReference type="NCBIfam" id="TIGR00931">
    <property type="entry name" value="antiport_nhaC"/>
    <property type="match status" value="1"/>
</dbReference>
<feature type="transmembrane region" description="Helical" evidence="9">
    <location>
        <begin position="269"/>
        <end position="290"/>
    </location>
</feature>
<dbReference type="PANTHER" id="PTHR33451">
    <property type="entry name" value="MALATE-2H(+)/NA(+)-LACTATE ANTIPORTER"/>
    <property type="match status" value="1"/>
</dbReference>
<evidence type="ECO:0000256" key="7">
    <source>
        <dbReference type="ARBA" id="ARBA00023136"/>
    </source>
</evidence>
<dbReference type="InterPro" id="IPR018461">
    <property type="entry name" value="Na/H_Antiport_NhaC-like_C"/>
</dbReference>
<feature type="transmembrane region" description="Helical" evidence="9">
    <location>
        <begin position="46"/>
        <end position="63"/>
    </location>
</feature>
<keyword evidence="7 9" id="KW-0472">Membrane</keyword>
<keyword evidence="6 9" id="KW-1133">Transmembrane helix</keyword>
<dbReference type="InterPro" id="IPR052180">
    <property type="entry name" value="NhaC_Na-H+_Antiporter"/>
</dbReference>
<dbReference type="AlphaFoldDB" id="A0A6N3A4L1"/>
<name>A0A6N3A4L1_9ENTR</name>
<evidence type="ECO:0000256" key="8">
    <source>
        <dbReference type="ARBA" id="ARBA00038435"/>
    </source>
</evidence>
<organism evidence="11">
    <name type="scientific">Phytobacter massiliensis</name>
    <dbReference type="NCBI Taxonomy" id="1485952"/>
    <lineage>
        <taxon>Bacteria</taxon>
        <taxon>Pseudomonadati</taxon>
        <taxon>Pseudomonadota</taxon>
        <taxon>Gammaproteobacteria</taxon>
        <taxon>Enterobacterales</taxon>
        <taxon>Enterobacteriaceae</taxon>
        <taxon>Phytobacter</taxon>
    </lineage>
</organism>